<keyword evidence="3" id="KW-0969">Cilium</keyword>
<evidence type="ECO:0000256" key="1">
    <source>
        <dbReference type="SAM" id="SignalP"/>
    </source>
</evidence>
<reference evidence="3 4" key="1">
    <citation type="submission" date="2015-12" db="EMBL/GenBank/DDBJ databases">
        <authorList>
            <person name="Shamseldin A."/>
            <person name="Moawad H."/>
            <person name="Abd El-Rahim W.M."/>
            <person name="Sadowsky M.J."/>
        </authorList>
    </citation>
    <scope>NUCLEOTIDE SEQUENCE [LARGE SCALE GENOMIC DNA]</scope>
    <source>
        <strain evidence="3 4">LMG9050</strain>
    </source>
</reference>
<name>A0A1T1NTE3_9XANT</name>
<sequence>MTRVLALWLLMACASAQANNVSPDRLIATARASLEALSSTLPGEVILTASALPASQLDTETVAAQLTLQAGPIDGTWPRKRVGVPVQILLDGVPTQTRMVWFTVQWWLERPTYAHAFANGTPGEQVVVVTKRMDVAGVLAVDELAAPGKAPAAARLKHAVRAGDLVQTHDFAAAPAIARRDPVTLRIRRGAVELQLPAIAAADGQPGEAIAVLPQGARTPVQARVVASGEVSIEH</sequence>
<dbReference type="RefSeq" id="WP_003488400.1">
    <property type="nucleotide sequence ID" value="NZ_LOJW01000050.1"/>
</dbReference>
<evidence type="ECO:0000259" key="2">
    <source>
        <dbReference type="Pfam" id="PF13144"/>
    </source>
</evidence>
<evidence type="ECO:0000313" key="3">
    <source>
        <dbReference type="EMBL" id="OOW66413.1"/>
    </source>
</evidence>
<dbReference type="EMBL" id="LOJW01000050">
    <property type="protein sequence ID" value="OOW66413.1"/>
    <property type="molecule type" value="Genomic_DNA"/>
</dbReference>
<organism evidence="3 4">
    <name type="scientific">Xanthomonas axonopodis pv. melhusii</name>
    <dbReference type="NCBI Taxonomy" id="487834"/>
    <lineage>
        <taxon>Bacteria</taxon>
        <taxon>Pseudomonadati</taxon>
        <taxon>Pseudomonadota</taxon>
        <taxon>Gammaproteobacteria</taxon>
        <taxon>Lysobacterales</taxon>
        <taxon>Lysobacteraceae</taxon>
        <taxon>Xanthomonas</taxon>
    </lineage>
</organism>
<keyword evidence="3" id="KW-0966">Cell projection</keyword>
<dbReference type="Pfam" id="PF13144">
    <property type="entry name" value="ChapFlgA"/>
    <property type="match status" value="1"/>
</dbReference>
<evidence type="ECO:0000313" key="4">
    <source>
        <dbReference type="Proteomes" id="UP000190559"/>
    </source>
</evidence>
<feature type="domain" description="Flagella basal body P-ring formation protein FlgA SAF" evidence="2">
    <location>
        <begin position="154"/>
        <end position="233"/>
    </location>
</feature>
<dbReference type="InterPro" id="IPR017585">
    <property type="entry name" value="SAF_FlgA"/>
</dbReference>
<proteinExistence type="predicted"/>
<protein>
    <submittedName>
        <fullName evidence="3">Flagellar biosynthesis protein FlgA</fullName>
    </submittedName>
</protein>
<accession>A0A1T1NTE3</accession>
<gene>
    <name evidence="3" type="ORF">Xmlh_19270</name>
</gene>
<dbReference type="AlphaFoldDB" id="A0A1T1NTE3"/>
<keyword evidence="1" id="KW-0732">Signal</keyword>
<dbReference type="Proteomes" id="UP000190559">
    <property type="component" value="Unassembled WGS sequence"/>
</dbReference>
<feature type="signal peptide" evidence="1">
    <location>
        <begin position="1"/>
        <end position="18"/>
    </location>
</feature>
<comment type="caution">
    <text evidence="3">The sequence shown here is derived from an EMBL/GenBank/DDBJ whole genome shotgun (WGS) entry which is preliminary data.</text>
</comment>
<dbReference type="Gene3D" id="2.30.30.760">
    <property type="match status" value="1"/>
</dbReference>
<keyword evidence="3" id="KW-0282">Flagellum</keyword>
<feature type="chain" id="PRO_5010577919" evidence="1">
    <location>
        <begin position="19"/>
        <end position="235"/>
    </location>
</feature>